<accession>A0A090L495</accession>
<protein>
    <submittedName>
        <fullName evidence="2 4">Uncharacterized protein</fullName>
    </submittedName>
</protein>
<dbReference type="AlphaFoldDB" id="A0A090L495"/>
<proteinExistence type="predicted"/>
<dbReference type="GeneID" id="36376907"/>
<dbReference type="CTD" id="36376907"/>
<feature type="transmembrane region" description="Helical" evidence="1">
    <location>
        <begin position="6"/>
        <end position="30"/>
    </location>
</feature>
<keyword evidence="3" id="KW-1185">Reference proteome</keyword>
<evidence type="ECO:0000313" key="4">
    <source>
        <dbReference type="WBParaSite" id="SRAE_1000279600.1"/>
    </source>
</evidence>
<evidence type="ECO:0000256" key="1">
    <source>
        <dbReference type="SAM" id="Phobius"/>
    </source>
</evidence>
<evidence type="ECO:0000313" key="3">
    <source>
        <dbReference type="Proteomes" id="UP000035682"/>
    </source>
</evidence>
<reference evidence="2 3" key="1">
    <citation type="submission" date="2014-09" db="EMBL/GenBank/DDBJ databases">
        <authorList>
            <person name="Martin A.A."/>
        </authorList>
    </citation>
    <scope>NUCLEOTIDE SEQUENCE</scope>
    <source>
        <strain evidence="3">ED321</strain>
        <strain evidence="2">ED321 Heterogonic</strain>
    </source>
</reference>
<keyword evidence="1" id="KW-0812">Transmembrane</keyword>
<dbReference type="Proteomes" id="UP000035682">
    <property type="component" value="Unplaced"/>
</dbReference>
<organism evidence="2">
    <name type="scientific">Strongyloides ratti</name>
    <name type="common">Parasitic roundworm</name>
    <dbReference type="NCBI Taxonomy" id="34506"/>
    <lineage>
        <taxon>Eukaryota</taxon>
        <taxon>Metazoa</taxon>
        <taxon>Ecdysozoa</taxon>
        <taxon>Nematoda</taxon>
        <taxon>Chromadorea</taxon>
        <taxon>Rhabditida</taxon>
        <taxon>Tylenchina</taxon>
        <taxon>Panagrolaimomorpha</taxon>
        <taxon>Strongyloidoidea</taxon>
        <taxon>Strongyloididae</taxon>
        <taxon>Strongyloides</taxon>
    </lineage>
</organism>
<gene>
    <name evidence="2 4 5" type="ORF">SRAE_1000279600</name>
</gene>
<dbReference type="EMBL" id="LN609528">
    <property type="protein sequence ID" value="CEF64542.1"/>
    <property type="molecule type" value="Genomic_DNA"/>
</dbReference>
<evidence type="ECO:0000313" key="5">
    <source>
        <dbReference type="WormBase" id="SRAE_1000279600"/>
    </source>
</evidence>
<dbReference type="WBParaSite" id="SRAE_1000279600.1">
    <property type="protein sequence ID" value="SRAE_1000279600.1"/>
    <property type="gene ID" value="WBGene00259412"/>
</dbReference>
<keyword evidence="1" id="KW-0472">Membrane</keyword>
<reference evidence="4" key="2">
    <citation type="submission" date="2020-12" db="UniProtKB">
        <authorList>
            <consortium name="WormBaseParasite"/>
        </authorList>
    </citation>
    <scope>IDENTIFICATION</scope>
</reference>
<name>A0A090L495_STRRB</name>
<dbReference type="RefSeq" id="XP_024503743.1">
    <property type="nucleotide sequence ID" value="XM_024649913.1"/>
</dbReference>
<dbReference type="WormBase" id="SRAE_1000279600">
    <property type="protein sequence ID" value="SRP05974"/>
    <property type="gene ID" value="WBGene00259412"/>
</dbReference>
<keyword evidence="1" id="KW-1133">Transmembrane helix</keyword>
<evidence type="ECO:0000313" key="2">
    <source>
        <dbReference type="EMBL" id="CEF64542.1"/>
    </source>
</evidence>
<sequence>MDLGSSYIYILIIGIIIGIILISGLIYGYFKLKQWRKNKEEEKERYISLYSKRENGDEVVGKHYAPVDQISIPKTYKKATEDFTSDTDQ</sequence>